<keyword evidence="1" id="KW-0677">Repeat</keyword>
<sequence>MSAIMSPTLFLPLFLAVMVSHVASLASTDTITWGGDNSRTGYQTNHAMDPSVVGSSQFGQLFKSALPGAYGGVPEQIFSQPLVYTPSDGIQYLFVATTQNNLYKLNAKTGAIVSSRNLGVPFLTADLEGCVDINPHIGVTATGVIDPGTDTLYLTSKTYIDQTTLNVAQGRPAGRYYLHAISVDDLSERAGFPVNLEGTVARNNQIRSFTGGIHHQRPALLHSGQYIYAGFASHCVQYNFTGWIMGWDKTTGAVVESYATEGLGVDAQTKGGGIWMSGGGIASDDAGSMFFASGNGYASQLSTIPVNGRNPPTALEQAAVHMTINADGSLTIVDFFMPWEKTQLDGADKDLGTTPLELLPSQFSCGDVKRIGVVTGKSGKTYWLNLDDLGGYQNGANKLDKIIQVYQNENSVYAGAGVYPLEGGYIYISVINYPTHVFKFTCSAGVPSFAKVADSPTNNAAILGTGHGTTTSLNGQAGTGLLWISDVRGANLRIYNAVPQNGLLTMINSFNIDSVTKFTRPVFGDGRAYIGTTNGYVYGFGSPVNLPINCTSPVQFGSSSLNNATASQTVTCKANIAVTISNITLSGDPNFIVSGLPNVPGNYAAGASFSFSTVFNPKTVGVLSSDVCIATTNGVAGYSTNTPVTLRGTGQSASPLLQISPATLAFDSVVVGGQVGGVDQTLLFTNLGDADLTISKMEYSIVSEAGPFIAPNGTAASPQAGPFTFSNLPTTIPGNSGASVNVNFDSSKTGNFGAYVRVTSDGGTKIFDVVATAGSAPSALIEFQTPDGLGWVTFDAARNFTFGNVTENTTRSLRMRVTNNATTDGARLSLTVSKPPFGVAGIIGANNQADLAEGTTLAPGENAIATLYCSVPKTQWNTDPYSGVAHWTMNLNDPNFGKHDIGFACTAVAEQAPPLQSNGLGTYRYTGCFKESNPGRQLQKQLGASATMTNAMCITACNAAGFTYCGTQYTRECWGGPTIPNLQVVEGNCNFACSGDINQICGGNGVGAGAGGSYISLFALNGSAVANPSSSVTATTTAVPAPTGGPFTNPGVLGYTSVGCYTEATDARALPFGMTMNTRTVASCVSACAASNYIYAGLEYAQECWCGNAFSAGAVPTAITDCNMVCKDNATEYCGAGSRLNVYQMNTAASSSSSSSSRPFTVSSSMSNSVSSGVSSSLTGSVSSSVSVSISSGTSSASITGSSSGPFSSSASITGSSSVGISSISSSPSATPSPTGPQIRQVVGQYTSQGCWTESTTGRALSAKTYANDSMTLESCAAFCTPYLMFGVEYGRECYCGNTLGAGSVRATNQADCSFLCPGDKTTFCGAGVRLQLYALGASSSSSSVAPTLSSISSTASSVSTSSESSVISSSVSSVISSLSSSSAISSSISSVVINTSSSSSVAPTFTPAPVSSSTPASTSSRPVSSSSSQAPSSAPTTTSSSPTLSTSTTATTSKPATYTGPPVTSQGNANFTYYSCVSEPSAGRLLPLQLYNNGTSMTIATCLSVCAQYKYAGVEYGRECWCGNALNFAGNAGATPAANVSDTQCSMKCPGNSSEFCGAGSRLNLYYFDFAKAASNAAASSQVIRGNLQQINRFIAIGQSSASGENPTMEDDGSTQSKQNLPTGQERDDERIIGTLLSWYVLEDGRCQSHDFNYPGSSNVLRSTLAVATLSQEFCNKIRCEAEAKKIYGWEALTRAYWTEISQKLLGMRVQSGNDSNAGKADASQCPLHVTVGSVCTSTGFGLGEILYRSSPTALSETRSCTLAFQRWARLERLMI</sequence>
<gene>
    <name evidence="5" type="ORF">MBM_04447</name>
</gene>
<feature type="domain" description="WSC" evidence="4">
    <location>
        <begin position="1245"/>
        <end position="1337"/>
    </location>
</feature>
<dbReference type="PANTHER" id="PTHR45964:SF5">
    <property type="entry name" value="WSCD FAMILY MEMBER CG9164"/>
    <property type="match status" value="1"/>
</dbReference>
<dbReference type="InterPro" id="IPR013783">
    <property type="entry name" value="Ig-like_fold"/>
</dbReference>
<evidence type="ECO:0000259" key="4">
    <source>
        <dbReference type="PROSITE" id="PS51212"/>
    </source>
</evidence>
<feature type="domain" description="WSC" evidence="4">
    <location>
        <begin position="1471"/>
        <end position="1570"/>
    </location>
</feature>
<protein>
    <submittedName>
        <fullName evidence="5">Cell wall-binding protein</fullName>
    </submittedName>
</protein>
<feature type="compositionally biased region" description="Low complexity" evidence="2">
    <location>
        <begin position="1399"/>
        <end position="1460"/>
    </location>
</feature>
<dbReference type="KEGG" id="mbe:MBM_04447"/>
<dbReference type="InterPro" id="IPR051589">
    <property type="entry name" value="Sialate-O-sulfotransferase"/>
</dbReference>
<evidence type="ECO:0000313" key="6">
    <source>
        <dbReference type="Proteomes" id="UP000006753"/>
    </source>
</evidence>
<dbReference type="HOGENOM" id="CLU_000702_0_0_1"/>
<dbReference type="OrthoDB" id="5985073at2759"/>
<feature type="chain" id="PRO_5003852773" evidence="3">
    <location>
        <begin position="25"/>
        <end position="1777"/>
    </location>
</feature>
<dbReference type="Proteomes" id="UP000006753">
    <property type="component" value="Unassembled WGS sequence"/>
</dbReference>
<evidence type="ECO:0000256" key="3">
    <source>
        <dbReference type="SAM" id="SignalP"/>
    </source>
</evidence>
<dbReference type="InParanoid" id="K1WWY0"/>
<keyword evidence="3" id="KW-0732">Signal</keyword>
<organism evidence="5 6">
    <name type="scientific">Marssonina brunnea f. sp. multigermtubi (strain MB_m1)</name>
    <name type="common">Marssonina leaf spot fungus</name>
    <dbReference type="NCBI Taxonomy" id="1072389"/>
    <lineage>
        <taxon>Eukaryota</taxon>
        <taxon>Fungi</taxon>
        <taxon>Dikarya</taxon>
        <taxon>Ascomycota</taxon>
        <taxon>Pezizomycotina</taxon>
        <taxon>Leotiomycetes</taxon>
        <taxon>Helotiales</taxon>
        <taxon>Drepanopezizaceae</taxon>
        <taxon>Drepanopeziza</taxon>
    </lineage>
</organism>
<feature type="signal peptide" evidence="3">
    <location>
        <begin position="1"/>
        <end position="24"/>
    </location>
</feature>
<keyword evidence="6" id="KW-1185">Reference proteome</keyword>
<reference evidence="5 6" key="1">
    <citation type="journal article" date="2012" name="BMC Genomics">
        <title>Sequencing the genome of Marssonina brunnea reveals fungus-poplar co-evolution.</title>
        <authorList>
            <person name="Zhu S."/>
            <person name="Cao Y.-Z."/>
            <person name="Jiang C."/>
            <person name="Tan B.-Y."/>
            <person name="Wang Z."/>
            <person name="Feng S."/>
            <person name="Zhang L."/>
            <person name="Su X.-H."/>
            <person name="Brejova B."/>
            <person name="Vinar T."/>
            <person name="Xu M."/>
            <person name="Wang M.-X."/>
            <person name="Zhang S.-G."/>
            <person name="Huang M.-R."/>
            <person name="Wu R."/>
            <person name="Zhou Y."/>
        </authorList>
    </citation>
    <scope>NUCLEOTIDE SEQUENCE [LARGE SCALE GENOMIC DNA]</scope>
    <source>
        <strain evidence="5 6">MB_m1</strain>
    </source>
</reference>
<dbReference type="PANTHER" id="PTHR45964">
    <property type="entry name" value="WSCD FAMILY MEMBER CG9164"/>
    <property type="match status" value="1"/>
</dbReference>
<dbReference type="InterPro" id="IPR011047">
    <property type="entry name" value="Quinoprotein_ADH-like_sf"/>
</dbReference>
<dbReference type="eggNOG" id="KOG4157">
    <property type="taxonomic scope" value="Eukaryota"/>
</dbReference>
<dbReference type="PROSITE" id="PS51212">
    <property type="entry name" value="WSC"/>
    <property type="match status" value="4"/>
</dbReference>
<name>K1WWY0_MARBU</name>
<dbReference type="Gene3D" id="2.60.40.10">
    <property type="entry name" value="Immunoglobulins"/>
    <property type="match status" value="1"/>
</dbReference>
<feature type="region of interest" description="Disordered" evidence="2">
    <location>
        <begin position="1399"/>
        <end position="1464"/>
    </location>
</feature>
<dbReference type="SUPFAM" id="SSF50998">
    <property type="entry name" value="Quinoprotein alcohol dehydrogenase-like"/>
    <property type="match status" value="1"/>
</dbReference>
<dbReference type="SMART" id="SM00321">
    <property type="entry name" value="WSC"/>
    <property type="match status" value="4"/>
</dbReference>
<feature type="domain" description="WSC" evidence="4">
    <location>
        <begin position="1054"/>
        <end position="1146"/>
    </location>
</feature>
<feature type="domain" description="WSC" evidence="4">
    <location>
        <begin position="922"/>
        <end position="1017"/>
    </location>
</feature>
<feature type="region of interest" description="Disordered" evidence="2">
    <location>
        <begin position="1602"/>
        <end position="1628"/>
    </location>
</feature>
<dbReference type="EMBL" id="JH921436">
    <property type="protein sequence ID" value="EKD17586.1"/>
    <property type="molecule type" value="Genomic_DNA"/>
</dbReference>
<evidence type="ECO:0000313" key="5">
    <source>
        <dbReference type="EMBL" id="EKD17586.1"/>
    </source>
</evidence>
<accession>K1WWY0</accession>
<dbReference type="InterPro" id="IPR002889">
    <property type="entry name" value="WSC_carb-bd"/>
</dbReference>
<dbReference type="GeneID" id="18760382"/>
<proteinExistence type="predicted"/>
<feature type="compositionally biased region" description="Polar residues" evidence="2">
    <location>
        <begin position="1615"/>
        <end position="1624"/>
    </location>
</feature>
<dbReference type="Pfam" id="PF01822">
    <property type="entry name" value="WSC"/>
    <property type="match status" value="4"/>
</dbReference>
<evidence type="ECO:0000256" key="1">
    <source>
        <dbReference type="ARBA" id="ARBA00022737"/>
    </source>
</evidence>
<dbReference type="OMA" id="MPWEKQA"/>
<evidence type="ECO:0000256" key="2">
    <source>
        <dbReference type="SAM" id="MobiDB-lite"/>
    </source>
</evidence>